<dbReference type="RefSeq" id="WP_164335526.1">
    <property type="nucleotide sequence ID" value="NZ_JAAKFZ010000005.1"/>
</dbReference>
<dbReference type="Proteomes" id="UP000479499">
    <property type="component" value="Unassembled WGS sequence"/>
</dbReference>
<protein>
    <submittedName>
        <fullName evidence="1">Multidrug transporter</fullName>
    </submittedName>
</protein>
<organism evidence="1 2">
    <name type="scientific">Streptococcus equi subsp. ruminatorum</name>
    <dbReference type="NCBI Taxonomy" id="254358"/>
    <lineage>
        <taxon>Bacteria</taxon>
        <taxon>Bacillati</taxon>
        <taxon>Bacillota</taxon>
        <taxon>Bacilli</taxon>
        <taxon>Lactobacillales</taxon>
        <taxon>Streptococcaceae</taxon>
        <taxon>Streptococcus</taxon>
    </lineage>
</organism>
<evidence type="ECO:0000313" key="2">
    <source>
        <dbReference type="Proteomes" id="UP000479499"/>
    </source>
</evidence>
<dbReference type="EMBL" id="JAAKFZ010000005">
    <property type="protein sequence ID" value="NGL83778.1"/>
    <property type="molecule type" value="Genomic_DNA"/>
</dbReference>
<evidence type="ECO:0000313" key="1">
    <source>
        <dbReference type="EMBL" id="NGL83778.1"/>
    </source>
</evidence>
<name>A0A6M1L2G3_9STRE</name>
<sequence length="228" mass="26135">MTKMIYTLALVDDKNSLQNTFFTTLSQRFSYLFHITIVRQLTAEQLKKAKAIFTFQDLEASLPVLYFNQADKEQGFTVSDHTFTDGQQALGLAKYLTQFYQALAPHFLTYLPLQARIADHQGQIVFDNQRFNGSFFASDEHDVIEDWILTDLHKAATGSKLYLIPTASQDHIYMQQYQALYDDSKQFVGVYDTILDFKPMLQHYLEETGQAIVGWSDVTSGPSLSDHF</sequence>
<accession>A0A6M1L2G3</accession>
<comment type="caution">
    <text evidence="1">The sequence shown here is derived from an EMBL/GenBank/DDBJ whole genome shotgun (WGS) entry which is preliminary data.</text>
</comment>
<gene>
    <name evidence="1" type="ORF">G5B50_03200</name>
</gene>
<proteinExistence type="predicted"/>
<dbReference type="AlphaFoldDB" id="A0A6M1L2G3"/>
<reference evidence="1 2" key="1">
    <citation type="submission" date="2020-02" db="EMBL/GenBank/DDBJ databases">
        <title>M-like protein SrM is not crucial to the virulence of a novel isolate of Streptococcus equi subsp. ruminatorum from Macaca mulatta.</title>
        <authorList>
            <person name="Guo G."/>
            <person name="Cheng L."/>
            <person name="Zhang W."/>
        </authorList>
    </citation>
    <scope>NUCLEOTIDE SEQUENCE [LARGE SCALE GENOMIC DNA]</scope>
    <source>
        <strain evidence="1 2">FJ1804</strain>
    </source>
</reference>